<dbReference type="CDD" id="cd01284">
    <property type="entry name" value="Riboflavin_deaminase-reductase"/>
    <property type="match status" value="1"/>
</dbReference>
<evidence type="ECO:0000256" key="10">
    <source>
        <dbReference type="ARBA" id="ARBA00023002"/>
    </source>
</evidence>
<evidence type="ECO:0000256" key="16">
    <source>
        <dbReference type="PIRSR" id="PIRSR006769-2"/>
    </source>
</evidence>
<keyword evidence="10 14" id="KW-0560">Oxidoreductase</keyword>
<feature type="domain" description="CMP/dCMP-type deaminase" evidence="19">
    <location>
        <begin position="5"/>
        <end position="126"/>
    </location>
</feature>
<evidence type="ECO:0000256" key="18">
    <source>
        <dbReference type="SAM" id="MobiDB-lite"/>
    </source>
</evidence>
<comment type="caution">
    <text evidence="20">The sequence shown here is derived from an EMBL/GenBank/DDBJ whole genome shotgun (WGS) entry which is preliminary data.</text>
</comment>
<dbReference type="InterPro" id="IPR016192">
    <property type="entry name" value="APOBEC/CMP_deaminase_Zn-bd"/>
</dbReference>
<feature type="binding site" evidence="16">
    <location>
        <position position="174"/>
    </location>
    <ligand>
        <name>NADP(+)</name>
        <dbReference type="ChEBI" id="CHEBI:58349"/>
    </ligand>
</feature>
<evidence type="ECO:0000256" key="5">
    <source>
        <dbReference type="ARBA" id="ARBA00007417"/>
    </source>
</evidence>
<dbReference type="PIRSF" id="PIRSF006769">
    <property type="entry name" value="RibD"/>
    <property type="match status" value="1"/>
</dbReference>
<dbReference type="EC" id="3.5.4.26" evidence="14"/>
<keyword evidence="21" id="KW-1185">Reference proteome</keyword>
<gene>
    <name evidence="20" type="primary">ribD</name>
    <name evidence="20" type="ORF">MQH31_11045</name>
</gene>
<feature type="binding site" evidence="17">
    <location>
        <position position="89"/>
    </location>
    <ligand>
        <name>Zn(2+)</name>
        <dbReference type="ChEBI" id="CHEBI:29105"/>
        <note>catalytic</note>
    </ligand>
</feature>
<dbReference type="InterPro" id="IPR004794">
    <property type="entry name" value="Eubact_RibD"/>
</dbReference>
<dbReference type="GO" id="GO:0009231">
    <property type="term" value="P:riboflavin biosynthetic process"/>
    <property type="evidence" value="ECO:0007669"/>
    <property type="project" value="UniProtKB-KW"/>
</dbReference>
<evidence type="ECO:0000256" key="15">
    <source>
        <dbReference type="PIRSR" id="PIRSR006769-1"/>
    </source>
</evidence>
<dbReference type="Gene3D" id="3.40.140.10">
    <property type="entry name" value="Cytidine Deaminase, domain 2"/>
    <property type="match status" value="1"/>
</dbReference>
<dbReference type="Pfam" id="PF00383">
    <property type="entry name" value="dCMP_cyt_deam_1"/>
    <property type="match status" value="1"/>
</dbReference>
<keyword evidence="14 20" id="KW-0378">Hydrolase</keyword>
<feature type="binding site" evidence="17">
    <location>
        <position position="80"/>
    </location>
    <ligand>
        <name>Zn(2+)</name>
        <dbReference type="ChEBI" id="CHEBI:29105"/>
        <note>catalytic</note>
    </ligand>
</feature>
<dbReference type="PROSITE" id="PS51747">
    <property type="entry name" value="CYT_DCMP_DEAMINASES_2"/>
    <property type="match status" value="1"/>
</dbReference>
<dbReference type="GO" id="GO:0008270">
    <property type="term" value="F:zinc ion binding"/>
    <property type="evidence" value="ECO:0007669"/>
    <property type="project" value="InterPro"/>
</dbReference>
<feature type="binding site" evidence="16">
    <location>
        <begin position="273"/>
        <end position="279"/>
    </location>
    <ligand>
        <name>NADP(+)</name>
        <dbReference type="ChEBI" id="CHEBI:58349"/>
    </ligand>
</feature>
<evidence type="ECO:0000256" key="17">
    <source>
        <dbReference type="PIRSR" id="PIRSR006769-3"/>
    </source>
</evidence>
<reference evidence="20" key="1">
    <citation type="submission" date="2022-03" db="EMBL/GenBank/DDBJ databases">
        <title>Cryobacterium sp. nov. strain ZS14-85, isolated from Antarctic soil.</title>
        <authorList>
            <person name="Li J."/>
            <person name="Niu G."/>
        </authorList>
    </citation>
    <scope>NUCLEOTIDE SEQUENCE</scope>
    <source>
        <strain evidence="20">ZS14-85</strain>
    </source>
</reference>
<sequence length="370" mass="38513">MIQDTERDRLMRRALALAANGPSTGQNPRVGCLIVDPNGTVLAEGWHRGAGTAHAEVDALAHLPAGAARGATAIVTLEPCNHTGRTGPCAVALIEAGVSRVVYAVSDPGHASSGGAERLRAAGVEVVGGVLAAEAEAFLADWLIAARLGRPFVTLKWASSLDGRAAAADGSSRWITGADARLDVHRRRAASDAILVGTGTVLADDPALTARSADGTLLPTQPVPVVIGTRTVPADAAVRHHPHPPVFYPGPDLGVILGDLHDRGIRRAFIEGGPGLASAFVTAGLVDEYLVYLAPTLLGGDRLALGDIGVARIDEQRRLEIDHVERLGDDLLLVCRPRALPSTPGTRTASPETTPADTRHAEPARTETRI</sequence>
<keyword evidence="7 14" id="KW-0479">Metal-binding</keyword>
<evidence type="ECO:0000256" key="9">
    <source>
        <dbReference type="ARBA" id="ARBA00022857"/>
    </source>
</evidence>
<evidence type="ECO:0000256" key="14">
    <source>
        <dbReference type="PIRNR" id="PIRNR006769"/>
    </source>
</evidence>
<comment type="pathway">
    <text evidence="3 14">Cofactor biosynthesis; riboflavin biosynthesis; 5-amino-6-(D-ribitylamino)uracil from GTP: step 3/4.</text>
</comment>
<name>A0AA41UF96_9MICO</name>
<dbReference type="Pfam" id="PF01872">
    <property type="entry name" value="RibD_C"/>
    <property type="match status" value="1"/>
</dbReference>
<dbReference type="AlphaFoldDB" id="A0AA41UF96"/>
<feature type="binding site" evidence="16">
    <location>
        <position position="271"/>
    </location>
    <ligand>
        <name>substrate</name>
    </ligand>
</feature>
<evidence type="ECO:0000256" key="1">
    <source>
        <dbReference type="ARBA" id="ARBA00002151"/>
    </source>
</evidence>
<dbReference type="EMBL" id="JALGAR010000002">
    <property type="protein sequence ID" value="MCI4658343.1"/>
    <property type="molecule type" value="Genomic_DNA"/>
</dbReference>
<feature type="compositionally biased region" description="Basic and acidic residues" evidence="18">
    <location>
        <begin position="357"/>
        <end position="370"/>
    </location>
</feature>
<organism evidence="20 21">
    <name type="scientific">Cryobacterium zhongshanensis</name>
    <dbReference type="NCBI Taxonomy" id="2928153"/>
    <lineage>
        <taxon>Bacteria</taxon>
        <taxon>Bacillati</taxon>
        <taxon>Actinomycetota</taxon>
        <taxon>Actinomycetes</taxon>
        <taxon>Micrococcales</taxon>
        <taxon>Microbacteriaceae</taxon>
        <taxon>Cryobacterium</taxon>
    </lineage>
</organism>
<evidence type="ECO:0000256" key="12">
    <source>
        <dbReference type="ARBA" id="ARBA00049861"/>
    </source>
</evidence>
<evidence type="ECO:0000259" key="19">
    <source>
        <dbReference type="PROSITE" id="PS51747"/>
    </source>
</evidence>
<dbReference type="PANTHER" id="PTHR38011">
    <property type="entry name" value="DIHYDROFOLATE REDUCTASE FAMILY PROTEIN (AFU_ORTHOLOGUE AFUA_8G06820)"/>
    <property type="match status" value="1"/>
</dbReference>
<dbReference type="InterPro" id="IPR002125">
    <property type="entry name" value="CMP_dCMP_dom"/>
</dbReference>
<keyword evidence="8 14" id="KW-0862">Zinc</keyword>
<comment type="catalytic activity">
    <reaction evidence="13 14">
        <text>2,5-diamino-6-hydroxy-4-(5-phosphoribosylamino)-pyrimidine + H2O + H(+) = 5-amino-6-(5-phospho-D-ribosylamino)uracil + NH4(+)</text>
        <dbReference type="Rhea" id="RHEA:21868"/>
        <dbReference type="ChEBI" id="CHEBI:15377"/>
        <dbReference type="ChEBI" id="CHEBI:15378"/>
        <dbReference type="ChEBI" id="CHEBI:28938"/>
        <dbReference type="ChEBI" id="CHEBI:58453"/>
        <dbReference type="ChEBI" id="CHEBI:58614"/>
        <dbReference type="EC" id="3.5.4.26"/>
    </reaction>
</comment>
<dbReference type="SUPFAM" id="SSF53597">
    <property type="entry name" value="Dihydrofolate reductase-like"/>
    <property type="match status" value="1"/>
</dbReference>
<evidence type="ECO:0000256" key="7">
    <source>
        <dbReference type="ARBA" id="ARBA00022723"/>
    </source>
</evidence>
<evidence type="ECO:0000256" key="8">
    <source>
        <dbReference type="ARBA" id="ARBA00022833"/>
    </source>
</evidence>
<feature type="region of interest" description="Disordered" evidence="18">
    <location>
        <begin position="339"/>
        <end position="370"/>
    </location>
</feature>
<dbReference type="GO" id="GO:0008703">
    <property type="term" value="F:5-amino-6-(5-phosphoribosylamino)uracil reductase activity"/>
    <property type="evidence" value="ECO:0007669"/>
    <property type="project" value="UniProtKB-EC"/>
</dbReference>
<feature type="binding site" evidence="16">
    <location>
        <position position="208"/>
    </location>
    <ligand>
        <name>substrate</name>
    </ligand>
</feature>
<evidence type="ECO:0000256" key="4">
    <source>
        <dbReference type="ARBA" id="ARBA00005259"/>
    </source>
</evidence>
<proteinExistence type="inferred from homology"/>
<dbReference type="Proteomes" id="UP001165341">
    <property type="component" value="Unassembled WGS sequence"/>
</dbReference>
<evidence type="ECO:0000256" key="11">
    <source>
        <dbReference type="ARBA" id="ARBA00023268"/>
    </source>
</evidence>
<feature type="binding site" evidence="16">
    <location>
        <position position="188"/>
    </location>
    <ligand>
        <name>substrate</name>
    </ligand>
</feature>
<comment type="function">
    <text evidence="1 14">Converts 2,5-diamino-6-(ribosylamino)-4(3h)-pyrimidinone 5'-phosphate into 5-amino-6-(ribosylamino)-2,4(1h,3h)-pyrimidinedione 5'-phosphate.</text>
</comment>
<evidence type="ECO:0000313" key="20">
    <source>
        <dbReference type="EMBL" id="MCI4658343.1"/>
    </source>
</evidence>
<feature type="binding site" evidence="17">
    <location>
        <position position="54"/>
    </location>
    <ligand>
        <name>Zn(2+)</name>
        <dbReference type="ChEBI" id="CHEBI:29105"/>
        <note>catalytic</note>
    </ligand>
</feature>
<comment type="similarity">
    <text evidence="5 14">In the C-terminal section; belongs to the HTP reductase family.</text>
</comment>
<dbReference type="Gene3D" id="3.40.430.10">
    <property type="entry name" value="Dihydrofolate Reductase, subunit A"/>
    <property type="match status" value="1"/>
</dbReference>
<evidence type="ECO:0000256" key="13">
    <source>
        <dbReference type="ARBA" id="ARBA00049886"/>
    </source>
</evidence>
<feature type="active site" description="Proton donor" evidence="15">
    <location>
        <position position="56"/>
    </location>
</feature>
<protein>
    <recommendedName>
        <fullName evidence="14">Riboflavin biosynthesis protein RibD</fullName>
    </recommendedName>
    <domain>
        <recommendedName>
            <fullName evidence="14">Diaminohydroxyphosphoribosylaminopyrimidine deaminase</fullName>
            <shortName evidence="14">DRAP deaminase</shortName>
            <ecNumber evidence="14">3.5.4.26</ecNumber>
        </recommendedName>
        <alternativeName>
            <fullName evidence="14">Riboflavin-specific deaminase</fullName>
        </alternativeName>
    </domain>
    <domain>
        <recommendedName>
            <fullName evidence="14">5-amino-6-(5-phosphoribosylamino)uracil reductase</fullName>
            <ecNumber evidence="14">1.1.1.193</ecNumber>
        </recommendedName>
        <alternativeName>
            <fullName evidence="14">HTP reductase</fullName>
        </alternativeName>
    </domain>
</protein>
<feature type="binding site" evidence="16">
    <location>
        <position position="211"/>
    </location>
    <ligand>
        <name>substrate</name>
    </ligand>
</feature>
<evidence type="ECO:0000256" key="6">
    <source>
        <dbReference type="ARBA" id="ARBA00022619"/>
    </source>
</evidence>
<dbReference type="PROSITE" id="PS00903">
    <property type="entry name" value="CYT_DCMP_DEAMINASES_1"/>
    <property type="match status" value="1"/>
</dbReference>
<evidence type="ECO:0000313" key="21">
    <source>
        <dbReference type="Proteomes" id="UP001165341"/>
    </source>
</evidence>
<feature type="compositionally biased region" description="Polar residues" evidence="18">
    <location>
        <begin position="343"/>
        <end position="356"/>
    </location>
</feature>
<keyword evidence="9 14" id="KW-0521">NADP</keyword>
<comment type="cofactor">
    <cofactor evidence="14 17">
        <name>Zn(2+)</name>
        <dbReference type="ChEBI" id="CHEBI:29105"/>
    </cofactor>
    <text evidence="14 17">Binds 1 zinc ion.</text>
</comment>
<comment type="catalytic activity">
    <reaction evidence="12 14">
        <text>5-amino-6-(5-phospho-D-ribitylamino)uracil + NADP(+) = 5-amino-6-(5-phospho-D-ribosylamino)uracil + NADPH + H(+)</text>
        <dbReference type="Rhea" id="RHEA:17845"/>
        <dbReference type="ChEBI" id="CHEBI:15378"/>
        <dbReference type="ChEBI" id="CHEBI:57783"/>
        <dbReference type="ChEBI" id="CHEBI:58349"/>
        <dbReference type="ChEBI" id="CHEBI:58421"/>
        <dbReference type="ChEBI" id="CHEBI:58453"/>
        <dbReference type="EC" id="1.1.1.193"/>
    </reaction>
</comment>
<dbReference type="InterPro" id="IPR024072">
    <property type="entry name" value="DHFR-like_dom_sf"/>
</dbReference>
<keyword evidence="11" id="KW-0511">Multifunctional enzyme</keyword>
<keyword evidence="6 14" id="KW-0686">Riboflavin biosynthesis</keyword>
<dbReference type="InterPro" id="IPR016193">
    <property type="entry name" value="Cytidine_deaminase-like"/>
</dbReference>
<feature type="binding site" evidence="16">
    <location>
        <position position="172"/>
    </location>
    <ligand>
        <name>substrate</name>
    </ligand>
</feature>
<accession>A0AA41UF96</accession>
<feature type="binding site" evidence="16">
    <location>
        <position position="200"/>
    </location>
    <ligand>
        <name>NADP(+)</name>
        <dbReference type="ChEBI" id="CHEBI:58349"/>
    </ligand>
</feature>
<dbReference type="SUPFAM" id="SSF53927">
    <property type="entry name" value="Cytidine deaminase-like"/>
    <property type="match status" value="1"/>
</dbReference>
<dbReference type="GO" id="GO:0008835">
    <property type="term" value="F:diaminohydroxyphosphoribosylaminopyrimidine deaminase activity"/>
    <property type="evidence" value="ECO:0007669"/>
    <property type="project" value="UniProtKB-EC"/>
</dbReference>
<evidence type="ECO:0000256" key="2">
    <source>
        <dbReference type="ARBA" id="ARBA00004882"/>
    </source>
</evidence>
<comment type="pathway">
    <text evidence="2 14">Cofactor biosynthesis; riboflavin biosynthesis; 5-amino-6-(D-ribitylamino)uracil from GTP: step 2/4.</text>
</comment>
<dbReference type="EC" id="1.1.1.193" evidence="14"/>
<dbReference type="InterPro" id="IPR002734">
    <property type="entry name" value="RibDG_C"/>
</dbReference>
<dbReference type="InterPro" id="IPR050765">
    <property type="entry name" value="Riboflavin_Biosynth_HTPR"/>
</dbReference>
<feature type="binding site" evidence="16">
    <location>
        <position position="204"/>
    </location>
    <ligand>
        <name>NADP(+)</name>
        <dbReference type="ChEBI" id="CHEBI:58349"/>
    </ligand>
</feature>
<comment type="similarity">
    <text evidence="4 14">In the N-terminal section; belongs to the cytidine and deoxycytidylate deaminase family.</text>
</comment>
<evidence type="ECO:0000256" key="3">
    <source>
        <dbReference type="ARBA" id="ARBA00004910"/>
    </source>
</evidence>
<dbReference type="PANTHER" id="PTHR38011:SF7">
    <property type="entry name" value="2,5-DIAMINO-6-RIBOSYLAMINO-4(3H)-PYRIMIDINONE 5'-PHOSPHATE REDUCTASE"/>
    <property type="match status" value="1"/>
</dbReference>
<dbReference type="NCBIfam" id="TIGR00326">
    <property type="entry name" value="eubact_ribD"/>
    <property type="match status" value="1"/>
</dbReference>
<dbReference type="RefSeq" id="WP_243012084.1">
    <property type="nucleotide sequence ID" value="NZ_JALGAR010000002.1"/>
</dbReference>
<feature type="binding site" evidence="16">
    <location>
        <position position="229"/>
    </location>
    <ligand>
        <name>NADP(+)</name>
        <dbReference type="ChEBI" id="CHEBI:58349"/>
    </ligand>
</feature>
<feature type="binding site" evidence="16">
    <location>
        <position position="158"/>
    </location>
    <ligand>
        <name>NADP(+)</name>
        <dbReference type="ChEBI" id="CHEBI:58349"/>
    </ligand>
</feature>